<evidence type="ECO:0000313" key="1">
    <source>
        <dbReference type="EMBL" id="KAF7276855.1"/>
    </source>
</evidence>
<protein>
    <submittedName>
        <fullName evidence="1">Uncharacterized protein</fullName>
    </submittedName>
</protein>
<accession>A0A834MEH4</accession>
<comment type="caution">
    <text evidence="1">The sequence shown here is derived from an EMBL/GenBank/DDBJ whole genome shotgun (WGS) entry which is preliminary data.</text>
</comment>
<sequence>MGVGWNFQFQYPLPYNTTAITNFPTLSRENRNRRDTAENPVSDRAIFYEGIERLLD</sequence>
<feature type="non-terminal residue" evidence="1">
    <location>
        <position position="56"/>
    </location>
</feature>
<gene>
    <name evidence="1" type="ORF">GWI33_009715</name>
</gene>
<evidence type="ECO:0000313" key="2">
    <source>
        <dbReference type="Proteomes" id="UP000625711"/>
    </source>
</evidence>
<proteinExistence type="predicted"/>
<dbReference type="OrthoDB" id="6358587at2759"/>
<reference evidence="1" key="1">
    <citation type="submission" date="2020-08" db="EMBL/GenBank/DDBJ databases">
        <title>Genome sequencing and assembly of the red palm weevil Rhynchophorus ferrugineus.</title>
        <authorList>
            <person name="Dias G.B."/>
            <person name="Bergman C.M."/>
            <person name="Manee M."/>
        </authorList>
    </citation>
    <scope>NUCLEOTIDE SEQUENCE</scope>
    <source>
        <strain evidence="1">AA-2017</strain>
        <tissue evidence="1">Whole larva</tissue>
    </source>
</reference>
<keyword evidence="2" id="KW-1185">Reference proteome</keyword>
<dbReference type="EMBL" id="JAACXV010005288">
    <property type="protein sequence ID" value="KAF7276855.1"/>
    <property type="molecule type" value="Genomic_DNA"/>
</dbReference>
<name>A0A834MEH4_RHYFE</name>
<organism evidence="1 2">
    <name type="scientific">Rhynchophorus ferrugineus</name>
    <name type="common">Red palm weevil</name>
    <name type="synonym">Curculio ferrugineus</name>
    <dbReference type="NCBI Taxonomy" id="354439"/>
    <lineage>
        <taxon>Eukaryota</taxon>
        <taxon>Metazoa</taxon>
        <taxon>Ecdysozoa</taxon>
        <taxon>Arthropoda</taxon>
        <taxon>Hexapoda</taxon>
        <taxon>Insecta</taxon>
        <taxon>Pterygota</taxon>
        <taxon>Neoptera</taxon>
        <taxon>Endopterygota</taxon>
        <taxon>Coleoptera</taxon>
        <taxon>Polyphaga</taxon>
        <taxon>Cucujiformia</taxon>
        <taxon>Curculionidae</taxon>
        <taxon>Dryophthorinae</taxon>
        <taxon>Rhynchophorus</taxon>
    </lineage>
</organism>
<dbReference type="AlphaFoldDB" id="A0A834MEH4"/>
<dbReference type="Proteomes" id="UP000625711">
    <property type="component" value="Unassembled WGS sequence"/>
</dbReference>